<comment type="caution">
    <text evidence="2">The sequence shown here is derived from an EMBL/GenBank/DDBJ whole genome shotgun (WGS) entry which is preliminary data.</text>
</comment>
<reference evidence="2 3" key="1">
    <citation type="submission" date="2021-03" db="EMBL/GenBank/DDBJ databases">
        <title>Flavobacterium Flabelliformis Sp. Nov. And Flavobacterium Geliluteum Sp. Nov., Two Novel Multidrug Resistant Psychrophilic Species Isolated From Antarctica.</title>
        <authorList>
            <person name="Kralova S."/>
            <person name="Busse H.J."/>
            <person name="Bezdicek M."/>
            <person name="Nykrynova M."/>
            <person name="Kroupova E."/>
            <person name="Krsek D."/>
            <person name="Sedlacek I."/>
        </authorList>
    </citation>
    <scope>NUCLEOTIDE SEQUENCE [LARGE SCALE GENOMIC DNA]</scope>
    <source>
        <strain evidence="2 3">P4023</strain>
    </source>
</reference>
<dbReference type="EMBL" id="JAGFBU010000010">
    <property type="protein sequence ID" value="MBP4143197.1"/>
    <property type="molecule type" value="Genomic_DNA"/>
</dbReference>
<accession>A0ABS5CX51</accession>
<evidence type="ECO:0000313" key="3">
    <source>
        <dbReference type="Proteomes" id="UP000674217"/>
    </source>
</evidence>
<feature type="transmembrane region" description="Helical" evidence="1">
    <location>
        <begin position="12"/>
        <end position="34"/>
    </location>
</feature>
<sequence length="165" mass="19261">MENYIYVEKVSLWKKIIGNLFLICGIFGLIFINVKIGPQYIFLWVFLCFVGVFFISTEGLEINFNKTNYRKIISMYGINYGLSWKYYPKINYFALVETNIKQTIGGRTFNSTATATLSSKMVKINLFDDYNKHITLYIANNRNEAIKIGEKLQKAHNVEMKKNFD</sequence>
<keyword evidence="1" id="KW-0472">Membrane</keyword>
<evidence type="ECO:0008006" key="4">
    <source>
        <dbReference type="Google" id="ProtNLM"/>
    </source>
</evidence>
<keyword evidence="1" id="KW-0812">Transmembrane</keyword>
<keyword evidence="3" id="KW-1185">Reference proteome</keyword>
<feature type="transmembrane region" description="Helical" evidence="1">
    <location>
        <begin position="40"/>
        <end position="60"/>
    </location>
</feature>
<keyword evidence="1" id="KW-1133">Transmembrane helix</keyword>
<organism evidence="2 3">
    <name type="scientific">Flavobacterium flabelliforme</name>
    <dbReference type="NCBI Taxonomy" id="2816119"/>
    <lineage>
        <taxon>Bacteria</taxon>
        <taxon>Pseudomonadati</taxon>
        <taxon>Bacteroidota</taxon>
        <taxon>Flavobacteriia</taxon>
        <taxon>Flavobacteriales</taxon>
        <taxon>Flavobacteriaceae</taxon>
        <taxon>Flavobacterium</taxon>
    </lineage>
</organism>
<name>A0ABS5CX51_9FLAO</name>
<dbReference type="Proteomes" id="UP000674217">
    <property type="component" value="Unassembled WGS sequence"/>
</dbReference>
<evidence type="ECO:0000313" key="2">
    <source>
        <dbReference type="EMBL" id="MBP4143197.1"/>
    </source>
</evidence>
<protein>
    <recommendedName>
        <fullName evidence="4">PH domain-containing protein</fullName>
    </recommendedName>
</protein>
<dbReference type="RefSeq" id="WP_210646925.1">
    <property type="nucleotide sequence ID" value="NZ_JAGFBU010000010.1"/>
</dbReference>
<evidence type="ECO:0000256" key="1">
    <source>
        <dbReference type="SAM" id="Phobius"/>
    </source>
</evidence>
<gene>
    <name evidence="2" type="ORF">J3S90_15435</name>
</gene>
<proteinExistence type="predicted"/>